<feature type="non-terminal residue" evidence="2">
    <location>
        <position position="99"/>
    </location>
</feature>
<evidence type="ECO:0000256" key="1">
    <source>
        <dbReference type="SAM" id="MobiDB-lite"/>
    </source>
</evidence>
<dbReference type="EMBL" id="CAJHJT010000001">
    <property type="protein sequence ID" value="CAD6991390.1"/>
    <property type="molecule type" value="Genomic_DNA"/>
</dbReference>
<evidence type="ECO:0000313" key="3">
    <source>
        <dbReference type="Proteomes" id="UP000606786"/>
    </source>
</evidence>
<feature type="region of interest" description="Disordered" evidence="1">
    <location>
        <begin position="48"/>
        <end position="76"/>
    </location>
</feature>
<evidence type="ECO:0000313" key="2">
    <source>
        <dbReference type="EMBL" id="CAD6991390.1"/>
    </source>
</evidence>
<keyword evidence="3" id="KW-1185">Reference proteome</keyword>
<dbReference type="AlphaFoldDB" id="A0A811TZ93"/>
<name>A0A811TZ93_CERCA</name>
<protein>
    <submittedName>
        <fullName evidence="2">(Mediterranean fruit fly) hypothetical protein</fullName>
    </submittedName>
</protein>
<comment type="caution">
    <text evidence="2">The sequence shown here is derived from an EMBL/GenBank/DDBJ whole genome shotgun (WGS) entry which is preliminary data.</text>
</comment>
<accession>A0A811TZ93</accession>
<feature type="compositionally biased region" description="Polar residues" evidence="1">
    <location>
        <begin position="65"/>
        <end position="76"/>
    </location>
</feature>
<reference evidence="2" key="1">
    <citation type="submission" date="2020-11" db="EMBL/GenBank/DDBJ databases">
        <authorList>
            <person name="Whitehead M."/>
        </authorList>
    </citation>
    <scope>NUCLEOTIDE SEQUENCE</scope>
    <source>
        <strain evidence="2">EGII</strain>
    </source>
</reference>
<organism evidence="2 3">
    <name type="scientific">Ceratitis capitata</name>
    <name type="common">Mediterranean fruit fly</name>
    <name type="synonym">Tephritis capitata</name>
    <dbReference type="NCBI Taxonomy" id="7213"/>
    <lineage>
        <taxon>Eukaryota</taxon>
        <taxon>Metazoa</taxon>
        <taxon>Ecdysozoa</taxon>
        <taxon>Arthropoda</taxon>
        <taxon>Hexapoda</taxon>
        <taxon>Insecta</taxon>
        <taxon>Pterygota</taxon>
        <taxon>Neoptera</taxon>
        <taxon>Endopterygota</taxon>
        <taxon>Diptera</taxon>
        <taxon>Brachycera</taxon>
        <taxon>Muscomorpha</taxon>
        <taxon>Tephritoidea</taxon>
        <taxon>Tephritidae</taxon>
        <taxon>Ceratitis</taxon>
        <taxon>Ceratitis</taxon>
    </lineage>
</organism>
<dbReference type="Proteomes" id="UP000606786">
    <property type="component" value="Unassembled WGS sequence"/>
</dbReference>
<sequence>MVSGQWCEDVGRLRSDGNCTSSTSIGSRRNHSNGLVTWSTSVERESTLSYSAKTSDGGADPHSVIPTTTASGSQYSSRLGKLVPVPTQRLVNFVTREIG</sequence>
<gene>
    <name evidence="2" type="ORF">CCAP1982_LOCUS317</name>
</gene>
<proteinExistence type="predicted"/>